<feature type="transmembrane region" description="Helical" evidence="6">
    <location>
        <begin position="242"/>
        <end position="267"/>
    </location>
</feature>
<dbReference type="InterPro" id="IPR042094">
    <property type="entry name" value="T2SS_GspF_sf"/>
</dbReference>
<dbReference type="InterPro" id="IPR018076">
    <property type="entry name" value="T2SS_GspF_dom"/>
</dbReference>
<dbReference type="Proteomes" id="UP000030011">
    <property type="component" value="Unassembled WGS sequence"/>
</dbReference>
<accession>A0A0A0JRS8</accession>
<feature type="transmembrane region" description="Helical" evidence="6">
    <location>
        <begin position="6"/>
        <end position="25"/>
    </location>
</feature>
<sequence length="307" mass="33121">MVVLAILVGSLVASFLFMLAIRQFVGIVASRRRAIGAAEFSRTDRDFSLVRDLDERLQGTKVGKWLAKQLDLAGLSHRPIVVLGLGVAAGVVVTYVLWNFVSTLLAVLGAVVAVFAVRRYLTRAQTRRREAFIGQLPELARVLANASHAGLSLPTAIGIAGTELPEPAKSELTRVATRLKFGAPLDTAIHELNDRVGSRETNVLMATLVVASRSGGSLVTALRDIAETLDQRKETRREVTTILSQSIASSNLVIVMGFAMLLLLNGIKEGTVDRMIREPIGQISLVVGGALFAAGYTLIRRMSRIEP</sequence>
<organism evidence="8 9">
    <name type="scientific">Knoellia subterranea KCTC 19937</name>
    <dbReference type="NCBI Taxonomy" id="1385521"/>
    <lineage>
        <taxon>Bacteria</taxon>
        <taxon>Bacillati</taxon>
        <taxon>Actinomycetota</taxon>
        <taxon>Actinomycetes</taxon>
        <taxon>Micrococcales</taxon>
        <taxon>Intrasporangiaceae</taxon>
        <taxon>Knoellia</taxon>
    </lineage>
</organism>
<evidence type="ECO:0000313" key="8">
    <source>
        <dbReference type="EMBL" id="KGN38311.1"/>
    </source>
</evidence>
<dbReference type="STRING" id="1385521.N803_11315"/>
<dbReference type="eggNOG" id="COG4965">
    <property type="taxonomic scope" value="Bacteria"/>
</dbReference>
<keyword evidence="4 6" id="KW-1133">Transmembrane helix</keyword>
<dbReference type="OrthoDB" id="3747101at2"/>
<evidence type="ECO:0000256" key="6">
    <source>
        <dbReference type="SAM" id="Phobius"/>
    </source>
</evidence>
<dbReference type="GO" id="GO:0005886">
    <property type="term" value="C:plasma membrane"/>
    <property type="evidence" value="ECO:0007669"/>
    <property type="project" value="UniProtKB-SubCell"/>
</dbReference>
<dbReference type="AlphaFoldDB" id="A0A0A0JRS8"/>
<evidence type="ECO:0000256" key="1">
    <source>
        <dbReference type="ARBA" id="ARBA00004651"/>
    </source>
</evidence>
<proteinExistence type="predicted"/>
<dbReference type="Pfam" id="PF00482">
    <property type="entry name" value="T2SSF"/>
    <property type="match status" value="1"/>
</dbReference>
<comment type="caution">
    <text evidence="8">The sequence shown here is derived from an EMBL/GenBank/DDBJ whole genome shotgun (WGS) entry which is preliminary data.</text>
</comment>
<evidence type="ECO:0000256" key="4">
    <source>
        <dbReference type="ARBA" id="ARBA00022989"/>
    </source>
</evidence>
<evidence type="ECO:0000256" key="2">
    <source>
        <dbReference type="ARBA" id="ARBA00022475"/>
    </source>
</evidence>
<evidence type="ECO:0000259" key="7">
    <source>
        <dbReference type="Pfam" id="PF00482"/>
    </source>
</evidence>
<feature type="transmembrane region" description="Helical" evidence="6">
    <location>
        <begin position="80"/>
        <end position="98"/>
    </location>
</feature>
<dbReference type="RefSeq" id="WP_035903908.1">
    <property type="nucleotide sequence ID" value="NZ_AVPK01000003.1"/>
</dbReference>
<dbReference type="EMBL" id="AVPK01000003">
    <property type="protein sequence ID" value="KGN38311.1"/>
    <property type="molecule type" value="Genomic_DNA"/>
</dbReference>
<name>A0A0A0JRS8_9MICO</name>
<gene>
    <name evidence="8" type="ORF">N803_11315</name>
</gene>
<dbReference type="Gene3D" id="1.20.81.30">
    <property type="entry name" value="Type II secretion system (T2SS), domain F"/>
    <property type="match status" value="1"/>
</dbReference>
<keyword evidence="2" id="KW-1003">Cell membrane</keyword>
<comment type="subcellular location">
    <subcellularLocation>
        <location evidence="1">Cell membrane</location>
        <topology evidence="1">Multi-pass membrane protein</topology>
    </subcellularLocation>
</comment>
<evidence type="ECO:0000313" key="9">
    <source>
        <dbReference type="Proteomes" id="UP000030011"/>
    </source>
</evidence>
<reference evidence="8 9" key="1">
    <citation type="submission" date="2013-08" db="EMBL/GenBank/DDBJ databases">
        <title>The genome sequence of Knoellia subterranea.</title>
        <authorList>
            <person name="Zhu W."/>
            <person name="Wang G."/>
        </authorList>
    </citation>
    <scope>NUCLEOTIDE SEQUENCE [LARGE SCALE GENOMIC DNA]</scope>
    <source>
        <strain evidence="8 9">KCTC 19937</strain>
    </source>
</reference>
<dbReference type="PANTHER" id="PTHR35007:SF1">
    <property type="entry name" value="PILUS ASSEMBLY PROTEIN"/>
    <property type="match status" value="1"/>
</dbReference>
<keyword evidence="5 6" id="KW-0472">Membrane</keyword>
<feature type="transmembrane region" description="Helical" evidence="6">
    <location>
        <begin position="104"/>
        <end position="121"/>
    </location>
</feature>
<keyword evidence="9" id="KW-1185">Reference proteome</keyword>
<evidence type="ECO:0000256" key="3">
    <source>
        <dbReference type="ARBA" id="ARBA00022692"/>
    </source>
</evidence>
<protein>
    <submittedName>
        <fullName evidence="8">Membrane protein</fullName>
    </submittedName>
</protein>
<dbReference type="PANTHER" id="PTHR35007">
    <property type="entry name" value="INTEGRAL MEMBRANE PROTEIN-RELATED"/>
    <property type="match status" value="1"/>
</dbReference>
<evidence type="ECO:0000256" key="5">
    <source>
        <dbReference type="ARBA" id="ARBA00023136"/>
    </source>
</evidence>
<feature type="transmembrane region" description="Helical" evidence="6">
    <location>
        <begin position="279"/>
        <end position="299"/>
    </location>
</feature>
<keyword evidence="3 6" id="KW-0812">Transmembrane</keyword>
<feature type="domain" description="Type II secretion system protein GspF" evidence="7">
    <location>
        <begin position="140"/>
        <end position="263"/>
    </location>
</feature>